<gene>
    <name evidence="1" type="ORF">TRAPUB_6644</name>
</gene>
<keyword evidence="2" id="KW-1185">Reference proteome</keyword>
<sequence>MATIARDQSARFATIGSLSSDSPPGLLGHYDYELLPGGFVEKLKDAIDALPQELGL</sequence>
<dbReference type="Proteomes" id="UP000184267">
    <property type="component" value="Unassembled WGS sequence"/>
</dbReference>
<evidence type="ECO:0000313" key="1">
    <source>
        <dbReference type="EMBL" id="OJT02788.1"/>
    </source>
</evidence>
<dbReference type="EMBL" id="MNAD01001649">
    <property type="protein sequence ID" value="OJT02788.1"/>
    <property type="molecule type" value="Genomic_DNA"/>
</dbReference>
<dbReference type="AlphaFoldDB" id="A0A1M2V5C8"/>
<name>A0A1M2V5C8_TRAPU</name>
<comment type="caution">
    <text evidence="1">The sequence shown here is derived from an EMBL/GenBank/DDBJ whole genome shotgun (WGS) entry which is preliminary data.</text>
</comment>
<accession>A0A1M2V5C8</accession>
<organism evidence="1 2">
    <name type="scientific">Trametes pubescens</name>
    <name type="common">White-rot fungus</name>
    <dbReference type="NCBI Taxonomy" id="154538"/>
    <lineage>
        <taxon>Eukaryota</taxon>
        <taxon>Fungi</taxon>
        <taxon>Dikarya</taxon>
        <taxon>Basidiomycota</taxon>
        <taxon>Agaricomycotina</taxon>
        <taxon>Agaricomycetes</taxon>
        <taxon>Polyporales</taxon>
        <taxon>Polyporaceae</taxon>
        <taxon>Trametes</taxon>
    </lineage>
</organism>
<protein>
    <submittedName>
        <fullName evidence="1">Uncharacterized protein</fullName>
    </submittedName>
</protein>
<evidence type="ECO:0000313" key="2">
    <source>
        <dbReference type="Proteomes" id="UP000184267"/>
    </source>
</evidence>
<reference evidence="1 2" key="1">
    <citation type="submission" date="2016-10" db="EMBL/GenBank/DDBJ databases">
        <title>Genome sequence of the basidiomycete white-rot fungus Trametes pubescens.</title>
        <authorList>
            <person name="Makela M.R."/>
            <person name="Granchi Z."/>
            <person name="Peng M."/>
            <person name="De Vries R.P."/>
            <person name="Grigoriev I."/>
            <person name="Riley R."/>
            <person name="Hilden K."/>
        </authorList>
    </citation>
    <scope>NUCLEOTIDE SEQUENCE [LARGE SCALE GENOMIC DNA]</scope>
    <source>
        <strain evidence="1 2">FBCC735</strain>
    </source>
</reference>
<proteinExistence type="predicted"/>